<reference evidence="8" key="1">
    <citation type="submission" date="2015-01" db="EMBL/GenBank/DDBJ databases">
        <title>Transcriptome Assembly of Fopius arisanus.</title>
        <authorList>
            <person name="Geib S."/>
        </authorList>
    </citation>
    <scope>NUCLEOTIDE SEQUENCE</scope>
</reference>
<dbReference type="GO" id="GO:0005886">
    <property type="term" value="C:plasma membrane"/>
    <property type="evidence" value="ECO:0007669"/>
    <property type="project" value="TreeGrafter"/>
</dbReference>
<gene>
    <name evidence="8" type="primary">CD63_0</name>
    <name evidence="8" type="ORF">g.41090</name>
</gene>
<feature type="transmembrane region" description="Helical" evidence="7">
    <location>
        <begin position="208"/>
        <end position="230"/>
    </location>
</feature>
<dbReference type="EMBL" id="GBYB01009418">
    <property type="protein sequence ID" value="JAG79185.1"/>
    <property type="molecule type" value="Transcribed_RNA"/>
</dbReference>
<dbReference type="SUPFAM" id="SSF48652">
    <property type="entry name" value="Tetraspanin"/>
    <property type="match status" value="1"/>
</dbReference>
<dbReference type="InterPro" id="IPR008952">
    <property type="entry name" value="Tetraspanin_EC2_sf"/>
</dbReference>
<dbReference type="InterPro" id="IPR000301">
    <property type="entry name" value="Tetraspanin_animals"/>
</dbReference>
<keyword evidence="6" id="KW-1015">Disulfide bond</keyword>
<dbReference type="CDD" id="cd03127">
    <property type="entry name" value="tetraspanin_LEL"/>
    <property type="match status" value="1"/>
</dbReference>
<feature type="disulfide bond" evidence="6">
    <location>
        <begin position="148"/>
        <end position="171"/>
    </location>
</feature>
<dbReference type="AlphaFoldDB" id="A0A0C9Q5P6"/>
<evidence type="ECO:0000256" key="6">
    <source>
        <dbReference type="PIRSR" id="PIRSR002419-1"/>
    </source>
</evidence>
<dbReference type="Pfam" id="PF00335">
    <property type="entry name" value="Tetraspanin"/>
    <property type="match status" value="1"/>
</dbReference>
<evidence type="ECO:0000313" key="8">
    <source>
        <dbReference type="EMBL" id="JAG79185.1"/>
    </source>
</evidence>
<feature type="transmembrane region" description="Helical" evidence="7">
    <location>
        <begin position="12"/>
        <end position="33"/>
    </location>
</feature>
<protein>
    <recommendedName>
        <fullName evidence="7">Tetraspanin</fullName>
    </recommendedName>
</protein>
<dbReference type="InterPro" id="IPR018499">
    <property type="entry name" value="Tetraspanin/Peripherin"/>
</dbReference>
<accession>A0A0C9Q5P6</accession>
<dbReference type="Gene3D" id="1.10.1450.10">
    <property type="entry name" value="Tetraspanin"/>
    <property type="match status" value="1"/>
</dbReference>
<name>A0A0C9Q5P6_9HYME</name>
<dbReference type="PANTHER" id="PTHR19282">
    <property type="entry name" value="TETRASPANIN"/>
    <property type="match status" value="1"/>
</dbReference>
<sequence>MNCGYSCMKYLLFIFNLIFVLCGLALLILGVLVETNLGSVKAETADQIHQIEVIAIGLIVIGSIIFVIAFFGCCGAIRESHCMTVTYAVFLLVILVIQVGIAIWAFVVLKNLNTAEMTEEFKKPLTKYWSDVDSRNAVDLAQEMLHCCGASGPDDYASNHVNMNGTIPWSCCKQESERKFQFCNGREVYQIGCSGQIKDLVKNIGHGLGGVALGIAGIELVGIIFALCLANSIRNEDRRNYRV</sequence>
<evidence type="ECO:0000256" key="5">
    <source>
        <dbReference type="ARBA" id="ARBA00023136"/>
    </source>
</evidence>
<evidence type="ECO:0000256" key="3">
    <source>
        <dbReference type="ARBA" id="ARBA00022692"/>
    </source>
</evidence>
<comment type="subcellular location">
    <subcellularLocation>
        <location evidence="1 7">Membrane</location>
        <topology evidence="1 7">Multi-pass membrane protein</topology>
    </subcellularLocation>
</comment>
<comment type="similarity">
    <text evidence="2 7">Belongs to the tetraspanin (TM4SF) family.</text>
</comment>
<dbReference type="PANTHER" id="PTHR19282:SF521">
    <property type="entry name" value="IP01817P-RELATED"/>
    <property type="match status" value="1"/>
</dbReference>
<evidence type="ECO:0000256" key="4">
    <source>
        <dbReference type="ARBA" id="ARBA00022989"/>
    </source>
</evidence>
<dbReference type="PIRSF" id="PIRSF002419">
    <property type="entry name" value="Tetraspanin"/>
    <property type="match status" value="1"/>
</dbReference>
<evidence type="ECO:0000256" key="2">
    <source>
        <dbReference type="ARBA" id="ARBA00006840"/>
    </source>
</evidence>
<proteinExistence type="inferred from homology"/>
<dbReference type="PRINTS" id="PR00259">
    <property type="entry name" value="TMFOUR"/>
</dbReference>
<keyword evidence="3 7" id="KW-0812">Transmembrane</keyword>
<evidence type="ECO:0000256" key="1">
    <source>
        <dbReference type="ARBA" id="ARBA00004141"/>
    </source>
</evidence>
<organism evidence="8">
    <name type="scientific">Fopius arisanus</name>
    <dbReference type="NCBI Taxonomy" id="64838"/>
    <lineage>
        <taxon>Eukaryota</taxon>
        <taxon>Metazoa</taxon>
        <taxon>Ecdysozoa</taxon>
        <taxon>Arthropoda</taxon>
        <taxon>Hexapoda</taxon>
        <taxon>Insecta</taxon>
        <taxon>Pterygota</taxon>
        <taxon>Neoptera</taxon>
        <taxon>Endopterygota</taxon>
        <taxon>Hymenoptera</taxon>
        <taxon>Apocrita</taxon>
        <taxon>Ichneumonoidea</taxon>
        <taxon>Braconidae</taxon>
        <taxon>Opiinae</taxon>
        <taxon>Fopius</taxon>
    </lineage>
</organism>
<keyword evidence="4 7" id="KW-1133">Transmembrane helix</keyword>
<feature type="transmembrane region" description="Helical" evidence="7">
    <location>
        <begin position="85"/>
        <end position="107"/>
    </location>
</feature>
<evidence type="ECO:0000256" key="7">
    <source>
        <dbReference type="RuleBase" id="RU361218"/>
    </source>
</evidence>
<keyword evidence="5 7" id="KW-0472">Membrane</keyword>
<feature type="transmembrane region" description="Helical" evidence="7">
    <location>
        <begin position="53"/>
        <end position="73"/>
    </location>
</feature>